<evidence type="ECO:0000256" key="4">
    <source>
        <dbReference type="ARBA" id="ARBA00022729"/>
    </source>
</evidence>
<accession>A0A0N5BGL7</accession>
<evidence type="ECO:0000256" key="5">
    <source>
        <dbReference type="SAM" id="SignalP"/>
    </source>
</evidence>
<comment type="subcellular location">
    <subcellularLocation>
        <location evidence="1">Secreted</location>
    </subcellularLocation>
</comment>
<reference evidence="7" key="1">
    <citation type="submission" date="2017-02" db="UniProtKB">
        <authorList>
            <consortium name="WormBaseParasite"/>
        </authorList>
    </citation>
    <scope>IDENTIFICATION</scope>
</reference>
<proteinExistence type="inferred from homology"/>
<feature type="chain" id="PRO_5005894251" evidence="5">
    <location>
        <begin position="23"/>
        <end position="147"/>
    </location>
</feature>
<evidence type="ECO:0000313" key="6">
    <source>
        <dbReference type="Proteomes" id="UP000046392"/>
    </source>
</evidence>
<keyword evidence="6" id="KW-1185">Reference proteome</keyword>
<dbReference type="GO" id="GO:0009986">
    <property type="term" value="C:cell surface"/>
    <property type="evidence" value="ECO:0007669"/>
    <property type="project" value="InterPro"/>
</dbReference>
<dbReference type="InterPro" id="IPR001534">
    <property type="entry name" value="Transthyretin-like"/>
</dbReference>
<evidence type="ECO:0000313" key="7">
    <source>
        <dbReference type="WBParaSite" id="SPAL_0000511832.1"/>
    </source>
</evidence>
<dbReference type="Proteomes" id="UP000046392">
    <property type="component" value="Unplaced"/>
</dbReference>
<comment type="similarity">
    <text evidence="2">Belongs to the nematode transthyretin-like family.</text>
</comment>
<evidence type="ECO:0000256" key="1">
    <source>
        <dbReference type="ARBA" id="ARBA00004613"/>
    </source>
</evidence>
<dbReference type="Pfam" id="PF01060">
    <property type="entry name" value="TTR-52"/>
    <property type="match status" value="1"/>
</dbReference>
<keyword evidence="3" id="KW-0964">Secreted</keyword>
<feature type="signal peptide" evidence="5">
    <location>
        <begin position="1"/>
        <end position="22"/>
    </location>
</feature>
<name>A0A0N5BGL7_STREA</name>
<dbReference type="Gene3D" id="2.60.40.3330">
    <property type="match status" value="1"/>
</dbReference>
<dbReference type="WBParaSite" id="SPAL_0000511832.1">
    <property type="protein sequence ID" value="SPAL_0000511832.1"/>
    <property type="gene ID" value="SPAL_0000511832"/>
</dbReference>
<organism evidence="6 7">
    <name type="scientific">Strongyloides papillosus</name>
    <name type="common">Intestinal threadworm</name>
    <dbReference type="NCBI Taxonomy" id="174720"/>
    <lineage>
        <taxon>Eukaryota</taxon>
        <taxon>Metazoa</taxon>
        <taxon>Ecdysozoa</taxon>
        <taxon>Nematoda</taxon>
        <taxon>Chromadorea</taxon>
        <taxon>Rhabditida</taxon>
        <taxon>Tylenchina</taxon>
        <taxon>Panagrolaimomorpha</taxon>
        <taxon>Strongyloidoidea</taxon>
        <taxon>Strongyloididae</taxon>
        <taxon>Strongyloides</taxon>
    </lineage>
</organism>
<dbReference type="AlphaFoldDB" id="A0A0N5BGL7"/>
<sequence>MILNFKIILLLLSIFVQNSIEGRNIRKNQAVGVHGLILCHGVPYRNAKLRLTNSNRINRSRVIASVFPKKNGQFVVIGHANNSCLIHVYLEILHKCYERGYKCVKSIVLRVPAKYIFKGLMVHKYFNIGAFELTNTRHQKKICGKKY</sequence>
<evidence type="ECO:0000256" key="3">
    <source>
        <dbReference type="ARBA" id="ARBA00022525"/>
    </source>
</evidence>
<protein>
    <submittedName>
        <fullName evidence="7">Uncharacterized protein</fullName>
    </submittedName>
</protein>
<dbReference type="GO" id="GO:0005576">
    <property type="term" value="C:extracellular region"/>
    <property type="evidence" value="ECO:0007669"/>
    <property type="project" value="UniProtKB-SubCell"/>
</dbReference>
<dbReference type="InterPro" id="IPR038479">
    <property type="entry name" value="Transthyretin-like_sf"/>
</dbReference>
<evidence type="ECO:0000256" key="2">
    <source>
        <dbReference type="ARBA" id="ARBA00010112"/>
    </source>
</evidence>
<keyword evidence="4 5" id="KW-0732">Signal</keyword>
<dbReference type="PANTHER" id="PTHR21700">
    <property type="entry name" value="TRANSTHYRETIN-LIKE FAMILY PROTEIN-RELATED"/>
    <property type="match status" value="1"/>
</dbReference>